<dbReference type="WBParaSite" id="RSKR_0000947250.1">
    <property type="protein sequence ID" value="RSKR_0000947250.1"/>
    <property type="gene ID" value="RSKR_0000947250"/>
</dbReference>
<accession>A0AC35UA55</accession>
<evidence type="ECO:0000313" key="2">
    <source>
        <dbReference type="WBParaSite" id="RSKR_0000947250.1"/>
    </source>
</evidence>
<protein>
    <submittedName>
        <fullName evidence="2">LisH domain-containing protein</fullName>
    </submittedName>
</protein>
<sequence>MESKKLVNPETINVIEHSMKYILDLGYAKCSQFLKVTNVTSQPEAQTFTDTNAEKYYNCLIYDFNSV</sequence>
<proteinExistence type="predicted"/>
<reference evidence="2" key="1">
    <citation type="submission" date="2016-11" db="UniProtKB">
        <authorList>
            <consortium name="WormBaseParasite"/>
        </authorList>
    </citation>
    <scope>IDENTIFICATION</scope>
    <source>
        <strain evidence="2">KR3021</strain>
    </source>
</reference>
<name>A0AC35UA55_9BILA</name>
<evidence type="ECO:0000313" key="1">
    <source>
        <dbReference type="Proteomes" id="UP000095286"/>
    </source>
</evidence>
<dbReference type="Proteomes" id="UP000095286">
    <property type="component" value="Unplaced"/>
</dbReference>
<organism evidence="1 2">
    <name type="scientific">Rhabditophanes sp. KR3021</name>
    <dbReference type="NCBI Taxonomy" id="114890"/>
    <lineage>
        <taxon>Eukaryota</taxon>
        <taxon>Metazoa</taxon>
        <taxon>Ecdysozoa</taxon>
        <taxon>Nematoda</taxon>
        <taxon>Chromadorea</taxon>
        <taxon>Rhabditida</taxon>
        <taxon>Tylenchina</taxon>
        <taxon>Panagrolaimomorpha</taxon>
        <taxon>Strongyloidoidea</taxon>
        <taxon>Alloionematidae</taxon>
        <taxon>Rhabditophanes</taxon>
    </lineage>
</organism>